<keyword evidence="1" id="KW-0732">Signal</keyword>
<gene>
    <name evidence="3" type="ORF">R1sor_020827</name>
</gene>
<evidence type="ECO:0000313" key="4">
    <source>
        <dbReference type="Proteomes" id="UP001633002"/>
    </source>
</evidence>
<feature type="chain" id="PRO_5044831651" description="FAS1 domain-containing protein" evidence="1">
    <location>
        <begin position="28"/>
        <end position="395"/>
    </location>
</feature>
<feature type="domain" description="FAS1" evidence="2">
    <location>
        <begin position="32"/>
        <end position="173"/>
    </location>
</feature>
<dbReference type="Gene3D" id="2.30.180.10">
    <property type="entry name" value="FAS1 domain"/>
    <property type="match status" value="2"/>
</dbReference>
<dbReference type="InterPro" id="IPR036378">
    <property type="entry name" value="FAS1_dom_sf"/>
</dbReference>
<feature type="domain" description="FAS1" evidence="2">
    <location>
        <begin position="198"/>
        <end position="340"/>
    </location>
</feature>
<proteinExistence type="predicted"/>
<dbReference type="Pfam" id="PF02469">
    <property type="entry name" value="Fasciclin"/>
    <property type="match status" value="2"/>
</dbReference>
<reference evidence="3 4" key="1">
    <citation type="submission" date="2024-09" db="EMBL/GenBank/DDBJ databases">
        <title>Chromosome-scale assembly of Riccia sorocarpa.</title>
        <authorList>
            <person name="Paukszto L."/>
        </authorList>
    </citation>
    <scope>NUCLEOTIDE SEQUENCE [LARGE SCALE GENOMIC DNA]</scope>
    <source>
        <strain evidence="3">LP-2024</strain>
        <tissue evidence="3">Aerial parts of the thallus</tissue>
    </source>
</reference>
<evidence type="ECO:0000256" key="1">
    <source>
        <dbReference type="SAM" id="SignalP"/>
    </source>
</evidence>
<dbReference type="PROSITE" id="PS50213">
    <property type="entry name" value="FAS1"/>
    <property type="match status" value="2"/>
</dbReference>
<feature type="signal peptide" evidence="1">
    <location>
        <begin position="1"/>
        <end position="27"/>
    </location>
</feature>
<evidence type="ECO:0000259" key="2">
    <source>
        <dbReference type="PROSITE" id="PS50213"/>
    </source>
</evidence>
<dbReference type="Proteomes" id="UP001633002">
    <property type="component" value="Unassembled WGS sequence"/>
</dbReference>
<dbReference type="PANTHER" id="PTHR10900:SF77">
    <property type="entry name" value="FI19380P1"/>
    <property type="match status" value="1"/>
</dbReference>
<sequence length="395" mass="41120">MAISSSCLRGLVISLLLLAGAFPTSQAQDTCTTSIYDAVSSTPELSKLKTVIELAGLKDTFSDKSLEITALAPNDSGFSKLETALASMNLTLQDTVTPDNKAASILLYHGIPNPVLSKDLQNGATISTLLTGYNLTVDTANGPKFVTPVNSASVVTADIKVCKSVVHIISDVLLPANLVDIPNYNPPAAPAPQPAECTTSLYDAVTATKELEQLKTVIDAAGLKNTFSDKSLEITVLGPNNKAFENLVAVLASMNLTLADTISPDNKAASILLYHGIPSPLLSTDLKNGTSVSTLLGTDYKLTVDTTNGVKFRSPVNFASVVTADVKVCKNVVHIIDAVLLPAQLSDIPNYVPPSASAPAPSPGATQQESIGNRLGSSAFAGFVATTATFIFSLA</sequence>
<dbReference type="AlphaFoldDB" id="A0ABD3GGR7"/>
<name>A0ABD3GGR7_9MARC</name>
<dbReference type="SUPFAM" id="SSF82153">
    <property type="entry name" value="FAS1 domain"/>
    <property type="match status" value="2"/>
</dbReference>
<accession>A0ABD3GGR7</accession>
<protein>
    <recommendedName>
        <fullName evidence="2">FAS1 domain-containing protein</fullName>
    </recommendedName>
</protein>
<evidence type="ECO:0000313" key="3">
    <source>
        <dbReference type="EMBL" id="KAL3677871.1"/>
    </source>
</evidence>
<dbReference type="SMART" id="SM00554">
    <property type="entry name" value="FAS1"/>
    <property type="match status" value="2"/>
</dbReference>
<comment type="caution">
    <text evidence="3">The sequence shown here is derived from an EMBL/GenBank/DDBJ whole genome shotgun (WGS) entry which is preliminary data.</text>
</comment>
<dbReference type="InterPro" id="IPR050904">
    <property type="entry name" value="Adhesion/Biosynth-related"/>
</dbReference>
<dbReference type="PANTHER" id="PTHR10900">
    <property type="entry name" value="PERIOSTIN-RELATED"/>
    <property type="match status" value="1"/>
</dbReference>
<dbReference type="InterPro" id="IPR000782">
    <property type="entry name" value="FAS1_domain"/>
</dbReference>
<keyword evidence="4" id="KW-1185">Reference proteome</keyword>
<organism evidence="3 4">
    <name type="scientific">Riccia sorocarpa</name>
    <dbReference type="NCBI Taxonomy" id="122646"/>
    <lineage>
        <taxon>Eukaryota</taxon>
        <taxon>Viridiplantae</taxon>
        <taxon>Streptophyta</taxon>
        <taxon>Embryophyta</taxon>
        <taxon>Marchantiophyta</taxon>
        <taxon>Marchantiopsida</taxon>
        <taxon>Marchantiidae</taxon>
        <taxon>Marchantiales</taxon>
        <taxon>Ricciaceae</taxon>
        <taxon>Riccia</taxon>
    </lineage>
</organism>
<dbReference type="EMBL" id="JBJQOH010000007">
    <property type="protein sequence ID" value="KAL3677871.1"/>
    <property type="molecule type" value="Genomic_DNA"/>
</dbReference>